<evidence type="ECO:0000259" key="12">
    <source>
        <dbReference type="PROSITE" id="PS50109"/>
    </source>
</evidence>
<evidence type="ECO:0000256" key="2">
    <source>
        <dbReference type="ARBA" id="ARBA00004141"/>
    </source>
</evidence>
<reference evidence="14" key="1">
    <citation type="journal article" date="2019" name="Int. J. Syst. Evol. Microbiol.">
        <title>The Global Catalogue of Microorganisms (GCM) 10K type strain sequencing project: providing services to taxonomists for standard genome sequencing and annotation.</title>
        <authorList>
            <consortium name="The Broad Institute Genomics Platform"/>
            <consortium name="The Broad Institute Genome Sequencing Center for Infectious Disease"/>
            <person name="Wu L."/>
            <person name="Ma J."/>
        </authorList>
    </citation>
    <scope>NUCLEOTIDE SEQUENCE [LARGE SCALE GENOMIC DNA]</scope>
    <source>
        <strain evidence="14">CGMCC 1.16444</strain>
    </source>
</reference>
<keyword evidence="7 13" id="KW-0418">Kinase</keyword>
<dbReference type="Pfam" id="PF00512">
    <property type="entry name" value="HisKA"/>
    <property type="match status" value="1"/>
</dbReference>
<dbReference type="CDD" id="cd00082">
    <property type="entry name" value="HisKA"/>
    <property type="match status" value="1"/>
</dbReference>
<comment type="caution">
    <text evidence="13">The sequence shown here is derived from an EMBL/GenBank/DDBJ whole genome shotgun (WGS) entry which is preliminary data.</text>
</comment>
<evidence type="ECO:0000256" key="4">
    <source>
        <dbReference type="ARBA" id="ARBA00022553"/>
    </source>
</evidence>
<dbReference type="SUPFAM" id="SSF47384">
    <property type="entry name" value="Homodimeric domain of signal transducing histidine kinase"/>
    <property type="match status" value="1"/>
</dbReference>
<dbReference type="Gene3D" id="3.30.565.10">
    <property type="entry name" value="Histidine kinase-like ATPase, C-terminal domain"/>
    <property type="match status" value="1"/>
</dbReference>
<comment type="catalytic activity">
    <reaction evidence="1">
        <text>ATP + protein L-histidine = ADP + protein N-phospho-L-histidine.</text>
        <dbReference type="EC" id="2.7.13.3"/>
    </reaction>
</comment>
<keyword evidence="8 11" id="KW-1133">Transmembrane helix</keyword>
<dbReference type="PANTHER" id="PTHR45436:SF15">
    <property type="entry name" value="SENSOR HISTIDINE KINASE CUSS"/>
    <property type="match status" value="1"/>
</dbReference>
<dbReference type="SMART" id="SM00388">
    <property type="entry name" value="HisKA"/>
    <property type="match status" value="1"/>
</dbReference>
<keyword evidence="5" id="KW-0808">Transferase</keyword>
<evidence type="ECO:0000313" key="14">
    <source>
        <dbReference type="Proteomes" id="UP001595796"/>
    </source>
</evidence>
<feature type="domain" description="Histidine kinase" evidence="12">
    <location>
        <begin position="252"/>
        <end position="451"/>
    </location>
</feature>
<dbReference type="RefSeq" id="WP_114958613.1">
    <property type="nucleotide sequence ID" value="NZ_JBHSJF010000005.1"/>
</dbReference>
<dbReference type="InterPro" id="IPR003661">
    <property type="entry name" value="HisK_dim/P_dom"/>
</dbReference>
<dbReference type="Pfam" id="PF02518">
    <property type="entry name" value="HATPase_c"/>
    <property type="match status" value="1"/>
</dbReference>
<organism evidence="13 14">
    <name type="scientific">Flaviflagellibacter deserti</name>
    <dbReference type="NCBI Taxonomy" id="2267266"/>
    <lineage>
        <taxon>Bacteria</taxon>
        <taxon>Pseudomonadati</taxon>
        <taxon>Pseudomonadota</taxon>
        <taxon>Alphaproteobacteria</taxon>
        <taxon>Hyphomicrobiales</taxon>
        <taxon>Flaviflagellibacter</taxon>
    </lineage>
</organism>
<protein>
    <recommendedName>
        <fullName evidence="3">histidine kinase</fullName>
        <ecNumber evidence="3">2.7.13.3</ecNumber>
    </recommendedName>
</protein>
<dbReference type="InterPro" id="IPR036890">
    <property type="entry name" value="HATPase_C_sf"/>
</dbReference>
<dbReference type="SUPFAM" id="SSF55874">
    <property type="entry name" value="ATPase domain of HSP90 chaperone/DNA topoisomerase II/histidine kinase"/>
    <property type="match status" value="1"/>
</dbReference>
<evidence type="ECO:0000256" key="6">
    <source>
        <dbReference type="ARBA" id="ARBA00022692"/>
    </source>
</evidence>
<sequence>MSNCAPSLKWHLICRLTALQAIFLTALAVLIVVLLWFTGHLTKLEPEDETIDAIASSVVRDGDGALAVRDTETLEDRRGEISDFWYVIRDRDGQTLSQGPVPAQYARIGGALDGVGQAKLGGNLRGGISATARVKWAETPAGEVQILTGSGGSIPFRRVISAASTVFVSTVLPLIALTALATIIATPLVVRKTFASVGAAAARAEQIDIDRRGTRLPLEQVPREIVPLVTAVNDALGRLDQGYEQQKRFFANAAHELRTPIAILQTRLDALPPGPEKSRLLEDLARLSTLADQFLDLQRLNHRLSLMPVDLVAIGRQVTSDLAPLAIAAGYEPAFETEEERIEVIGDRSALERAVTNLVQNAIQHGGRRGNITVHVCRATGITVTDQGEGIPSEDRERIFEPFHRLQTRSQGFGLGLNLVQEIVRLHSGEVSVLDGPTGGAAFRIVLPQAAA</sequence>
<dbReference type="PRINTS" id="PR00344">
    <property type="entry name" value="BCTRLSENSOR"/>
</dbReference>
<dbReference type="Gene3D" id="1.10.287.130">
    <property type="match status" value="1"/>
</dbReference>
<dbReference type="EMBL" id="JBHSJF010000005">
    <property type="protein sequence ID" value="MFC5067353.1"/>
    <property type="molecule type" value="Genomic_DNA"/>
</dbReference>
<dbReference type="InterPro" id="IPR005467">
    <property type="entry name" value="His_kinase_dom"/>
</dbReference>
<dbReference type="EC" id="2.7.13.3" evidence="3"/>
<accession>A0ABV9Z0W8</accession>
<dbReference type="InterPro" id="IPR050428">
    <property type="entry name" value="TCS_sensor_his_kinase"/>
</dbReference>
<feature type="transmembrane region" description="Helical" evidence="11">
    <location>
        <begin position="12"/>
        <end position="37"/>
    </location>
</feature>
<evidence type="ECO:0000256" key="1">
    <source>
        <dbReference type="ARBA" id="ARBA00000085"/>
    </source>
</evidence>
<name>A0ABV9Z0W8_9HYPH</name>
<comment type="subcellular location">
    <subcellularLocation>
        <location evidence="2">Membrane</location>
        <topology evidence="2">Multi-pass membrane protein</topology>
    </subcellularLocation>
</comment>
<dbReference type="GO" id="GO:0016301">
    <property type="term" value="F:kinase activity"/>
    <property type="evidence" value="ECO:0007669"/>
    <property type="project" value="UniProtKB-KW"/>
</dbReference>
<evidence type="ECO:0000313" key="13">
    <source>
        <dbReference type="EMBL" id="MFC5067353.1"/>
    </source>
</evidence>
<evidence type="ECO:0000256" key="5">
    <source>
        <dbReference type="ARBA" id="ARBA00022679"/>
    </source>
</evidence>
<proteinExistence type="predicted"/>
<dbReference type="InterPro" id="IPR004358">
    <property type="entry name" value="Sig_transdc_His_kin-like_C"/>
</dbReference>
<dbReference type="PROSITE" id="PS50109">
    <property type="entry name" value="HIS_KIN"/>
    <property type="match status" value="1"/>
</dbReference>
<evidence type="ECO:0000256" key="7">
    <source>
        <dbReference type="ARBA" id="ARBA00022777"/>
    </source>
</evidence>
<gene>
    <name evidence="13" type="ORF">ACFPFW_04910</name>
</gene>
<keyword evidence="9" id="KW-0902">Two-component regulatory system</keyword>
<dbReference type="Proteomes" id="UP001595796">
    <property type="component" value="Unassembled WGS sequence"/>
</dbReference>
<keyword evidence="6 11" id="KW-0812">Transmembrane</keyword>
<feature type="transmembrane region" description="Helical" evidence="11">
    <location>
        <begin position="166"/>
        <end position="190"/>
    </location>
</feature>
<keyword evidence="14" id="KW-1185">Reference proteome</keyword>
<dbReference type="InterPro" id="IPR036097">
    <property type="entry name" value="HisK_dim/P_sf"/>
</dbReference>
<evidence type="ECO:0000256" key="10">
    <source>
        <dbReference type="ARBA" id="ARBA00023136"/>
    </source>
</evidence>
<keyword evidence="10 11" id="KW-0472">Membrane</keyword>
<keyword evidence="4" id="KW-0597">Phosphoprotein</keyword>
<evidence type="ECO:0000256" key="11">
    <source>
        <dbReference type="SAM" id="Phobius"/>
    </source>
</evidence>
<evidence type="ECO:0000256" key="9">
    <source>
        <dbReference type="ARBA" id="ARBA00023012"/>
    </source>
</evidence>
<dbReference type="PANTHER" id="PTHR45436">
    <property type="entry name" value="SENSOR HISTIDINE KINASE YKOH"/>
    <property type="match status" value="1"/>
</dbReference>
<dbReference type="InterPro" id="IPR003594">
    <property type="entry name" value="HATPase_dom"/>
</dbReference>
<dbReference type="SMART" id="SM00387">
    <property type="entry name" value="HATPase_c"/>
    <property type="match status" value="1"/>
</dbReference>
<evidence type="ECO:0000256" key="3">
    <source>
        <dbReference type="ARBA" id="ARBA00012438"/>
    </source>
</evidence>
<dbReference type="CDD" id="cd00075">
    <property type="entry name" value="HATPase"/>
    <property type="match status" value="1"/>
</dbReference>
<evidence type="ECO:0000256" key="8">
    <source>
        <dbReference type="ARBA" id="ARBA00022989"/>
    </source>
</evidence>